<gene>
    <name evidence="2" type="ORF">A2Z68_00020</name>
</gene>
<evidence type="ECO:0000256" key="1">
    <source>
        <dbReference type="SAM" id="Phobius"/>
    </source>
</evidence>
<keyword evidence="1" id="KW-0472">Membrane</keyword>
<feature type="transmembrane region" description="Helical" evidence="1">
    <location>
        <begin position="67"/>
        <end position="93"/>
    </location>
</feature>
<proteinExistence type="predicted"/>
<evidence type="ECO:0008006" key="4">
    <source>
        <dbReference type="Google" id="ProtNLM"/>
    </source>
</evidence>
<dbReference type="AlphaFoldDB" id="A0A1G2E1L4"/>
<dbReference type="Proteomes" id="UP000176662">
    <property type="component" value="Unassembled WGS sequence"/>
</dbReference>
<organism evidence="2 3">
    <name type="scientific">Candidatus Nealsonbacteria bacterium RBG_13_38_11</name>
    <dbReference type="NCBI Taxonomy" id="1801662"/>
    <lineage>
        <taxon>Bacteria</taxon>
        <taxon>Candidatus Nealsoniibacteriota</taxon>
    </lineage>
</organism>
<evidence type="ECO:0000313" key="3">
    <source>
        <dbReference type="Proteomes" id="UP000176662"/>
    </source>
</evidence>
<keyword evidence="1" id="KW-0812">Transmembrane</keyword>
<accession>A0A1G2E1L4</accession>
<reference evidence="2 3" key="1">
    <citation type="journal article" date="2016" name="Nat. Commun.">
        <title>Thousands of microbial genomes shed light on interconnected biogeochemical processes in an aquifer system.</title>
        <authorList>
            <person name="Anantharaman K."/>
            <person name="Brown C.T."/>
            <person name="Hug L.A."/>
            <person name="Sharon I."/>
            <person name="Castelle C.J."/>
            <person name="Probst A.J."/>
            <person name="Thomas B.C."/>
            <person name="Singh A."/>
            <person name="Wilkins M.J."/>
            <person name="Karaoz U."/>
            <person name="Brodie E.L."/>
            <person name="Williams K.H."/>
            <person name="Hubbard S.S."/>
            <person name="Banfield J.F."/>
        </authorList>
    </citation>
    <scope>NUCLEOTIDE SEQUENCE [LARGE SCALE GENOMIC DNA]</scope>
</reference>
<comment type="caution">
    <text evidence="2">The sequence shown here is derived from an EMBL/GenBank/DDBJ whole genome shotgun (WGS) entry which is preliminary data.</text>
</comment>
<protein>
    <recommendedName>
        <fullName evidence="4">VTT domain-containing protein</fullName>
    </recommendedName>
</protein>
<feature type="transmembrane region" description="Helical" evidence="1">
    <location>
        <begin position="149"/>
        <end position="171"/>
    </location>
</feature>
<feature type="transmembrane region" description="Helical" evidence="1">
    <location>
        <begin position="177"/>
        <end position="204"/>
    </location>
</feature>
<name>A0A1G2E1L4_9BACT</name>
<sequence>MGNTTKFSSLPKQEKKLLIFFIMICLLLPFSFSDSLIEIFSHSLPLFTVMHLEAGYWIASGKPLWQTYLACYGVSTVEIFIIYFGFLGIRIMIGKTLNWLKRQLQKGMRIPFSQNQILILKKKTGYQALNSFANKKKHGFATWLGKQSIVVILVFFFFPVFDAIATAVLGLRKLQYGHWYLAAANLLRIFILVIAMTLGINFTISHFFS</sequence>
<evidence type="ECO:0000313" key="2">
    <source>
        <dbReference type="EMBL" id="OGZ19141.1"/>
    </source>
</evidence>
<keyword evidence="1" id="KW-1133">Transmembrane helix</keyword>
<dbReference type="EMBL" id="MHLX01000013">
    <property type="protein sequence ID" value="OGZ19141.1"/>
    <property type="molecule type" value="Genomic_DNA"/>
</dbReference>